<accession>A0A3P5WQJ5</accession>
<evidence type="ECO:0000313" key="2">
    <source>
        <dbReference type="EMBL" id="VDC23322.1"/>
    </source>
</evidence>
<keyword evidence="1" id="KW-0472">Membrane</keyword>
<sequence>MDQIWTVWWAWIVLGVVLGVIEIIVPGYIFVGFAIGAALTGVLVGLGISAGLPLLMLIFAILSLLAWLAMRRIMGQREGQVKIWERDINDNP</sequence>
<evidence type="ECO:0000313" key="3">
    <source>
        <dbReference type="Proteomes" id="UP000277498"/>
    </source>
</evidence>
<evidence type="ECO:0008006" key="4">
    <source>
        <dbReference type="Google" id="ProtNLM"/>
    </source>
</evidence>
<reference evidence="2 3" key="1">
    <citation type="submission" date="2018-11" db="EMBL/GenBank/DDBJ databases">
        <authorList>
            <person name="Criscuolo A."/>
        </authorList>
    </citation>
    <scope>NUCLEOTIDE SEQUENCE [LARGE SCALE GENOMIC DNA]</scope>
    <source>
        <strain evidence="2">ACIP111625</strain>
    </source>
</reference>
<dbReference type="EMBL" id="UXAW01000048">
    <property type="protein sequence ID" value="VDC23322.1"/>
    <property type="molecule type" value="Genomic_DNA"/>
</dbReference>
<protein>
    <recommendedName>
        <fullName evidence="4">NfeD-like C-terminal domain-containing protein</fullName>
    </recommendedName>
</protein>
<keyword evidence="1" id="KW-1133">Transmembrane helix</keyword>
<keyword evidence="3" id="KW-1185">Reference proteome</keyword>
<evidence type="ECO:0000256" key="1">
    <source>
        <dbReference type="SAM" id="Phobius"/>
    </source>
</evidence>
<dbReference type="RefSeq" id="WP_124085594.1">
    <property type="nucleotide sequence ID" value="NZ_UXAW01000048.1"/>
</dbReference>
<proteinExistence type="predicted"/>
<gene>
    <name evidence="2" type="ORF">XINFAN_00996</name>
</gene>
<dbReference type="Proteomes" id="UP000277498">
    <property type="component" value="Unassembled WGS sequence"/>
</dbReference>
<feature type="transmembrane region" description="Helical" evidence="1">
    <location>
        <begin position="35"/>
        <end position="68"/>
    </location>
</feature>
<feature type="transmembrane region" description="Helical" evidence="1">
    <location>
        <begin position="7"/>
        <end position="29"/>
    </location>
</feature>
<name>A0A3P5WQJ5_9RHOB</name>
<organism evidence="2 3">
    <name type="scientific">Pseudogemmobacter humi</name>
    <dbReference type="NCBI Taxonomy" id="2483812"/>
    <lineage>
        <taxon>Bacteria</taxon>
        <taxon>Pseudomonadati</taxon>
        <taxon>Pseudomonadota</taxon>
        <taxon>Alphaproteobacteria</taxon>
        <taxon>Rhodobacterales</taxon>
        <taxon>Paracoccaceae</taxon>
        <taxon>Pseudogemmobacter</taxon>
    </lineage>
</organism>
<dbReference type="AlphaFoldDB" id="A0A3P5WQJ5"/>
<keyword evidence="1" id="KW-0812">Transmembrane</keyword>